<evidence type="ECO:0000313" key="1">
    <source>
        <dbReference type="EMBL" id="EIM98007.1"/>
    </source>
</evidence>
<gene>
    <name evidence="1" type="ORF">WQE_26235</name>
</gene>
<keyword evidence="2" id="KW-1185">Reference proteome</keyword>
<reference evidence="1 2" key="1">
    <citation type="journal article" date="2012" name="J. Bacteriol.">
        <title>Draft Genome Sequence of the Soil Bacterium Burkholderia terrae Strain BS001, Which Interacts with Fungal Surface Structures.</title>
        <authorList>
            <person name="Nazir R."/>
            <person name="Hansen M.A."/>
            <person name="Sorensen S."/>
            <person name="van Elsas J.D."/>
        </authorList>
    </citation>
    <scope>NUCLEOTIDE SEQUENCE [LARGE SCALE GENOMIC DNA]</scope>
    <source>
        <strain evidence="1 2">BS001</strain>
    </source>
</reference>
<name>A0ABP2PL33_9BURK</name>
<sequence length="87" mass="10033">MKNTSIDYDSLTLLAERRIVAHVKAALRKQCHGEAKEKAFFVASANEALFMWMALACRMRDDRYPAERMRLIKMVEDVMPESTLTLP</sequence>
<dbReference type="Proteomes" id="UP000004980">
    <property type="component" value="Unassembled WGS sequence"/>
</dbReference>
<organism evidence="1 2">
    <name type="scientific">Paraburkholderia hospita</name>
    <dbReference type="NCBI Taxonomy" id="169430"/>
    <lineage>
        <taxon>Bacteria</taxon>
        <taxon>Pseudomonadati</taxon>
        <taxon>Pseudomonadota</taxon>
        <taxon>Betaproteobacteria</taxon>
        <taxon>Burkholderiales</taxon>
        <taxon>Burkholderiaceae</taxon>
        <taxon>Paraburkholderia</taxon>
    </lineage>
</organism>
<comment type="caution">
    <text evidence="1">The sequence shown here is derived from an EMBL/GenBank/DDBJ whole genome shotgun (WGS) entry which is preliminary data.</text>
</comment>
<accession>A0ABP2PL33</accession>
<proteinExistence type="predicted"/>
<evidence type="ECO:0000313" key="2">
    <source>
        <dbReference type="Proteomes" id="UP000004980"/>
    </source>
</evidence>
<dbReference type="EMBL" id="AKAU01000134">
    <property type="protein sequence ID" value="EIM98007.1"/>
    <property type="molecule type" value="Genomic_DNA"/>
</dbReference>
<protein>
    <submittedName>
        <fullName evidence="1">Uncharacterized protein</fullName>
    </submittedName>
</protein>
<dbReference type="RefSeq" id="WP_007586296.1">
    <property type="nucleotide sequence ID" value="NZ_AKAU01000134.1"/>
</dbReference>